<sequence>MGFLFLVQSCGRGSTMAASTSSLWTRTKITTSTTTRG</sequence>
<dbReference type="EMBL" id="CAMGYJ010000006">
    <property type="protein sequence ID" value="CAI0430252.1"/>
    <property type="molecule type" value="Genomic_DNA"/>
</dbReference>
<gene>
    <name evidence="1" type="ORF">LITE_LOCUS22519</name>
</gene>
<proteinExistence type="predicted"/>
<accession>A0AAV0L7E1</accession>
<evidence type="ECO:0000313" key="2">
    <source>
        <dbReference type="Proteomes" id="UP001154282"/>
    </source>
</evidence>
<organism evidence="1 2">
    <name type="scientific">Linum tenue</name>
    <dbReference type="NCBI Taxonomy" id="586396"/>
    <lineage>
        <taxon>Eukaryota</taxon>
        <taxon>Viridiplantae</taxon>
        <taxon>Streptophyta</taxon>
        <taxon>Embryophyta</taxon>
        <taxon>Tracheophyta</taxon>
        <taxon>Spermatophyta</taxon>
        <taxon>Magnoliopsida</taxon>
        <taxon>eudicotyledons</taxon>
        <taxon>Gunneridae</taxon>
        <taxon>Pentapetalae</taxon>
        <taxon>rosids</taxon>
        <taxon>fabids</taxon>
        <taxon>Malpighiales</taxon>
        <taxon>Linaceae</taxon>
        <taxon>Linum</taxon>
    </lineage>
</organism>
<keyword evidence="2" id="KW-1185">Reference proteome</keyword>
<comment type="caution">
    <text evidence="1">The sequence shown here is derived from an EMBL/GenBank/DDBJ whole genome shotgun (WGS) entry which is preliminary data.</text>
</comment>
<reference evidence="1" key="1">
    <citation type="submission" date="2022-08" db="EMBL/GenBank/DDBJ databases">
        <authorList>
            <person name="Gutierrez-Valencia J."/>
        </authorList>
    </citation>
    <scope>NUCLEOTIDE SEQUENCE</scope>
</reference>
<dbReference type="Proteomes" id="UP001154282">
    <property type="component" value="Unassembled WGS sequence"/>
</dbReference>
<protein>
    <submittedName>
        <fullName evidence="1">Uncharacterized protein</fullName>
    </submittedName>
</protein>
<evidence type="ECO:0000313" key="1">
    <source>
        <dbReference type="EMBL" id="CAI0430252.1"/>
    </source>
</evidence>
<name>A0AAV0L7E1_9ROSI</name>
<dbReference type="AlphaFoldDB" id="A0AAV0L7E1"/>